<dbReference type="InterPro" id="IPR046169">
    <property type="entry name" value="DUF6171"/>
</dbReference>
<name>A0A2R5F0K6_9BACL</name>
<accession>A0A2R5F0K6</accession>
<feature type="region of interest" description="Disordered" evidence="1">
    <location>
        <begin position="1"/>
        <end position="26"/>
    </location>
</feature>
<dbReference type="AlphaFoldDB" id="A0A2R5F0K6"/>
<reference evidence="2 3" key="1">
    <citation type="submission" date="2017-08" db="EMBL/GenBank/DDBJ databases">
        <title>Substantial Increase in Enzyme Production by Combined Drug-Resistance Mutations in Paenibacillus agaridevorans.</title>
        <authorList>
            <person name="Tanaka Y."/>
            <person name="Funane K."/>
            <person name="Hosaka T."/>
            <person name="Shiwa Y."/>
            <person name="Fujita N."/>
            <person name="Miyazaki T."/>
            <person name="Yoshikawa H."/>
            <person name="Murakami K."/>
            <person name="Kasahara K."/>
            <person name="Inaoka T."/>
            <person name="Hiraga Y."/>
            <person name="Ochi K."/>
        </authorList>
    </citation>
    <scope>NUCLEOTIDE SEQUENCE [LARGE SCALE GENOMIC DNA]</scope>
    <source>
        <strain evidence="2 3">T-3040</strain>
    </source>
</reference>
<evidence type="ECO:0000313" key="2">
    <source>
        <dbReference type="EMBL" id="GBG12327.1"/>
    </source>
</evidence>
<sequence length="108" mass="11449">MMTAEDRQVARGQSRQPDSGGCRGCDPAYRVTEADIDRILSAPMFSSPLHAVPDDVYESRLAVCQACPKLTGGSTCVACGCYVRVAAKLKVKRCPLPGGAGWGVYAEP</sequence>
<proteinExistence type="predicted"/>
<dbReference type="Proteomes" id="UP000245202">
    <property type="component" value="Unassembled WGS sequence"/>
</dbReference>
<dbReference type="Pfam" id="PF19668">
    <property type="entry name" value="DUF6171"/>
    <property type="match status" value="1"/>
</dbReference>
<evidence type="ECO:0000313" key="3">
    <source>
        <dbReference type="Proteomes" id="UP000245202"/>
    </source>
</evidence>
<keyword evidence="3" id="KW-1185">Reference proteome</keyword>
<gene>
    <name evidence="2" type="ORF">PAT3040_07200</name>
</gene>
<dbReference type="EMBL" id="BDQX01000458">
    <property type="protein sequence ID" value="GBG12327.1"/>
    <property type="molecule type" value="Genomic_DNA"/>
</dbReference>
<comment type="caution">
    <text evidence="2">The sequence shown here is derived from an EMBL/GenBank/DDBJ whole genome shotgun (WGS) entry which is preliminary data.</text>
</comment>
<evidence type="ECO:0000256" key="1">
    <source>
        <dbReference type="SAM" id="MobiDB-lite"/>
    </source>
</evidence>
<protein>
    <submittedName>
        <fullName evidence="2">Uncharacterized protein</fullName>
    </submittedName>
</protein>
<dbReference type="RefSeq" id="WP_307719191.1">
    <property type="nucleotide sequence ID" value="NZ_BDQX01000458.1"/>
</dbReference>
<organism evidence="2 3">
    <name type="scientific">Paenibacillus agaridevorans</name>
    <dbReference type="NCBI Taxonomy" id="171404"/>
    <lineage>
        <taxon>Bacteria</taxon>
        <taxon>Bacillati</taxon>
        <taxon>Bacillota</taxon>
        <taxon>Bacilli</taxon>
        <taxon>Bacillales</taxon>
        <taxon>Paenibacillaceae</taxon>
        <taxon>Paenibacillus</taxon>
    </lineage>
</organism>